<keyword evidence="9" id="KW-0131">Cell cycle</keyword>
<evidence type="ECO:0000256" key="12">
    <source>
        <dbReference type="ARBA" id="ARBA00035727"/>
    </source>
</evidence>
<dbReference type="RefSeq" id="WP_390191623.1">
    <property type="nucleotide sequence ID" value="NZ_JBHMEP010000001.1"/>
</dbReference>
<keyword evidence="5" id="KW-0812">Transmembrane</keyword>
<dbReference type="PANTHER" id="PTHR39579:SF1">
    <property type="entry name" value="INNER MEMBRANE PROTEIN YHCB"/>
    <property type="match status" value="1"/>
</dbReference>
<comment type="subcellular location">
    <subcellularLocation>
        <location evidence="1">Cell inner membrane</location>
        <topology evidence="1">Single-pass membrane protein</topology>
    </subcellularLocation>
</comment>
<dbReference type="EMBL" id="JBHMEP010000001">
    <property type="protein sequence ID" value="MFB9135209.1"/>
    <property type="molecule type" value="Genomic_DNA"/>
</dbReference>
<evidence type="ECO:0000256" key="2">
    <source>
        <dbReference type="ARBA" id="ARBA00022475"/>
    </source>
</evidence>
<evidence type="ECO:0000256" key="11">
    <source>
        <dbReference type="ARBA" id="ARBA00035703"/>
    </source>
</evidence>
<evidence type="ECO:0000256" key="1">
    <source>
        <dbReference type="ARBA" id="ARBA00004377"/>
    </source>
</evidence>
<keyword evidence="3" id="KW-0997">Cell inner membrane</keyword>
<dbReference type="InterPro" id="IPR009386">
    <property type="entry name" value="ZapG-like"/>
</dbReference>
<evidence type="ECO:0000256" key="10">
    <source>
        <dbReference type="ARBA" id="ARBA00035657"/>
    </source>
</evidence>
<evidence type="ECO:0000256" key="3">
    <source>
        <dbReference type="ARBA" id="ARBA00022519"/>
    </source>
</evidence>
<dbReference type="PANTHER" id="PTHR39579">
    <property type="entry name" value="INNER MEMBRANE PROTEIN YHCB"/>
    <property type="match status" value="1"/>
</dbReference>
<dbReference type="Pfam" id="PF06295">
    <property type="entry name" value="ZapG-like"/>
    <property type="match status" value="1"/>
</dbReference>
<evidence type="ECO:0000256" key="6">
    <source>
        <dbReference type="ARBA" id="ARBA00022960"/>
    </source>
</evidence>
<comment type="similarity">
    <text evidence="10">Belongs to the ZapG family.</text>
</comment>
<accession>A0ABV5HM40</accession>
<keyword evidence="7" id="KW-1133">Transmembrane helix</keyword>
<sequence length="155" mass="17426">MPWIYAVLGLVIGAFLGVVISRLTTPDYKKQKSTQKELDTAKFQLEQQRQELADHFAQTAEMLDNLGKDYTKLYQHMVKTSGELLPELPEQDNPFAKKIAEYTVPSADNAEEKASYLDEVLDEAPKDYANGSTGLFKEQEKQILHSDEVVTAKAS</sequence>
<keyword evidence="4" id="KW-0132">Cell division</keyword>
<evidence type="ECO:0000313" key="13">
    <source>
        <dbReference type="EMBL" id="MFB9135209.1"/>
    </source>
</evidence>
<gene>
    <name evidence="13" type="primary">zapG</name>
    <name evidence="13" type="ORF">ACFFUV_09560</name>
</gene>
<evidence type="ECO:0000256" key="5">
    <source>
        <dbReference type="ARBA" id="ARBA00022692"/>
    </source>
</evidence>
<keyword evidence="14" id="KW-1185">Reference proteome</keyword>
<reference evidence="13 14" key="1">
    <citation type="submission" date="2024-09" db="EMBL/GenBank/DDBJ databases">
        <authorList>
            <person name="Sun Q."/>
            <person name="Mori K."/>
        </authorList>
    </citation>
    <scope>NUCLEOTIDE SEQUENCE [LARGE SCALE GENOMIC DNA]</scope>
    <source>
        <strain evidence="13 14">CECT 8064</strain>
    </source>
</reference>
<dbReference type="PIRSF" id="PIRSF006318">
    <property type="entry name" value="YhcB"/>
    <property type="match status" value="1"/>
</dbReference>
<proteinExistence type="inferred from homology"/>
<evidence type="ECO:0000256" key="9">
    <source>
        <dbReference type="ARBA" id="ARBA00023306"/>
    </source>
</evidence>
<dbReference type="Proteomes" id="UP001589645">
    <property type="component" value="Unassembled WGS sequence"/>
</dbReference>
<evidence type="ECO:0000256" key="4">
    <source>
        <dbReference type="ARBA" id="ARBA00022618"/>
    </source>
</evidence>
<evidence type="ECO:0000256" key="8">
    <source>
        <dbReference type="ARBA" id="ARBA00023136"/>
    </source>
</evidence>
<keyword evidence="6" id="KW-0133">Cell shape</keyword>
<evidence type="ECO:0000313" key="14">
    <source>
        <dbReference type="Proteomes" id="UP001589645"/>
    </source>
</evidence>
<protein>
    <recommendedName>
        <fullName evidence="11">Z-ring associated protein G</fullName>
    </recommendedName>
    <alternativeName>
        <fullName evidence="12">Cell division protein ZapG</fullName>
    </alternativeName>
</protein>
<keyword evidence="8" id="KW-0472">Membrane</keyword>
<evidence type="ECO:0000256" key="7">
    <source>
        <dbReference type="ARBA" id="ARBA00022989"/>
    </source>
</evidence>
<organism evidence="13 14">
    <name type="scientific">Vibrio olivae</name>
    <dbReference type="NCBI Taxonomy" id="1243002"/>
    <lineage>
        <taxon>Bacteria</taxon>
        <taxon>Pseudomonadati</taxon>
        <taxon>Pseudomonadota</taxon>
        <taxon>Gammaproteobacteria</taxon>
        <taxon>Vibrionales</taxon>
        <taxon>Vibrionaceae</taxon>
        <taxon>Vibrio</taxon>
    </lineage>
</organism>
<name>A0ABV5HM40_9VIBR</name>
<comment type="caution">
    <text evidence="13">The sequence shown here is derived from an EMBL/GenBank/DDBJ whole genome shotgun (WGS) entry which is preliminary data.</text>
</comment>
<keyword evidence="2" id="KW-1003">Cell membrane</keyword>
<dbReference type="NCBIfam" id="NF008672">
    <property type="entry name" value="PRK11677.1"/>
    <property type="match status" value="1"/>
</dbReference>